<dbReference type="PANTHER" id="PTHR28567:SF3">
    <property type="entry name" value="PROTEIN FAM53A-LIKE ISOFORM X1"/>
    <property type="match status" value="1"/>
</dbReference>
<dbReference type="EMBL" id="BMAT01002244">
    <property type="protein sequence ID" value="GFS02662.1"/>
    <property type="molecule type" value="Genomic_DNA"/>
</dbReference>
<keyword evidence="4" id="KW-1185">Reference proteome</keyword>
<evidence type="ECO:0000256" key="2">
    <source>
        <dbReference type="SAM" id="MobiDB-lite"/>
    </source>
</evidence>
<evidence type="ECO:0000313" key="4">
    <source>
        <dbReference type="Proteomes" id="UP000762676"/>
    </source>
</evidence>
<dbReference type="GO" id="GO:0005634">
    <property type="term" value="C:nucleus"/>
    <property type="evidence" value="ECO:0007669"/>
    <property type="project" value="TreeGrafter"/>
</dbReference>
<proteinExistence type="inferred from homology"/>
<dbReference type="Proteomes" id="UP000762676">
    <property type="component" value="Unassembled WGS sequence"/>
</dbReference>
<feature type="region of interest" description="Disordered" evidence="2">
    <location>
        <begin position="171"/>
        <end position="271"/>
    </location>
</feature>
<dbReference type="PANTHER" id="PTHR28567">
    <property type="entry name" value="PROTEIN FAM53A-LIKE ISOFORM X1"/>
    <property type="match status" value="1"/>
</dbReference>
<accession>A0AAV4HZJ9</accession>
<feature type="region of interest" description="Disordered" evidence="2">
    <location>
        <begin position="513"/>
        <end position="562"/>
    </location>
</feature>
<gene>
    <name evidence="3" type="ORF">ElyMa_001128800</name>
</gene>
<comment type="similarity">
    <text evidence="1">Belongs to the FAM53 family.</text>
</comment>
<feature type="compositionally biased region" description="Polar residues" evidence="2">
    <location>
        <begin position="187"/>
        <end position="206"/>
    </location>
</feature>
<feature type="region of interest" description="Disordered" evidence="2">
    <location>
        <begin position="68"/>
        <end position="88"/>
    </location>
</feature>
<dbReference type="GO" id="GO:0006606">
    <property type="term" value="P:protein import into nucleus"/>
    <property type="evidence" value="ECO:0007669"/>
    <property type="project" value="TreeGrafter"/>
</dbReference>
<feature type="compositionally biased region" description="Low complexity" evidence="2">
    <location>
        <begin position="171"/>
        <end position="181"/>
    </location>
</feature>
<dbReference type="InterPro" id="IPR029356">
    <property type="entry name" value="FAM53"/>
</dbReference>
<sequence length="581" mass="61922">MTFEKYLWIVKRGGVIKFRPPFKAKCTRPSFSKVGYENTTKSVNQRQTSLAVKGKNVWALTLESERPDRQSQEFASSDLVPRPPTLRPVSEKVPPLAVQIPAACCRHKKLRQACFFCESAPGTPTAPPKKKHCRSLSVPPDSGFGNIPAGLAGKELSGRLWKPIAVIPLSNSSSASGGTTSPCELGKSQQALQSRLTTTANLSSTHPALGESGGRGSSWLPNLLGSELQHVPPSASAASSDSGNFTTSDFQTPPGSPVPTAATRPASASSDTASSFSSLGSAWLDFTSGGAGGTSSRAFRGARALQNRSLSCEDRISGSSSSTSPYTSAAATNTTSMPCVHAGVLGSMEACYPTSCLPLSGASRCRSGSQDSSSGDRAAMACTGSIPRCHSQPCVLHHRRCGKKRRRNCDRPTLNFNKMTETAYMRGDHRRPEPWTPPVFINQPSVASHSKHYEVCGGGNGNTSSGSSRLSFVLNPIASSPLDSDFPLVDTALMPSGGHDLRQAASIALPLTPPDQASPTFPLARSASNSIKHSREEEEEEEEDEEDHDHRNCRCHDSRTDDGVGLVFPMVDLDLEEIENH</sequence>
<evidence type="ECO:0000256" key="1">
    <source>
        <dbReference type="ARBA" id="ARBA00010984"/>
    </source>
</evidence>
<feature type="compositionally biased region" description="Polar residues" evidence="2">
    <location>
        <begin position="243"/>
        <end position="253"/>
    </location>
</feature>
<feature type="compositionally biased region" description="Low complexity" evidence="2">
    <location>
        <begin position="258"/>
        <end position="271"/>
    </location>
</feature>
<reference evidence="3 4" key="1">
    <citation type="journal article" date="2021" name="Elife">
        <title>Chloroplast acquisition without the gene transfer in kleptoplastic sea slugs, Plakobranchus ocellatus.</title>
        <authorList>
            <person name="Maeda T."/>
            <person name="Takahashi S."/>
            <person name="Yoshida T."/>
            <person name="Shimamura S."/>
            <person name="Takaki Y."/>
            <person name="Nagai Y."/>
            <person name="Toyoda A."/>
            <person name="Suzuki Y."/>
            <person name="Arimoto A."/>
            <person name="Ishii H."/>
            <person name="Satoh N."/>
            <person name="Nishiyama T."/>
            <person name="Hasebe M."/>
            <person name="Maruyama T."/>
            <person name="Minagawa J."/>
            <person name="Obokata J."/>
            <person name="Shigenobu S."/>
        </authorList>
    </citation>
    <scope>NUCLEOTIDE SEQUENCE [LARGE SCALE GENOMIC DNA]</scope>
</reference>
<name>A0AAV4HZJ9_9GAST</name>
<organism evidence="3 4">
    <name type="scientific">Elysia marginata</name>
    <dbReference type="NCBI Taxonomy" id="1093978"/>
    <lineage>
        <taxon>Eukaryota</taxon>
        <taxon>Metazoa</taxon>
        <taxon>Spiralia</taxon>
        <taxon>Lophotrochozoa</taxon>
        <taxon>Mollusca</taxon>
        <taxon>Gastropoda</taxon>
        <taxon>Heterobranchia</taxon>
        <taxon>Euthyneura</taxon>
        <taxon>Panpulmonata</taxon>
        <taxon>Sacoglossa</taxon>
        <taxon>Placobranchoidea</taxon>
        <taxon>Plakobranchidae</taxon>
        <taxon>Elysia</taxon>
    </lineage>
</organism>
<dbReference type="AlphaFoldDB" id="A0AAV4HZJ9"/>
<comment type="caution">
    <text evidence="3">The sequence shown here is derived from an EMBL/GenBank/DDBJ whole genome shotgun (WGS) entry which is preliminary data.</text>
</comment>
<feature type="compositionally biased region" description="Acidic residues" evidence="2">
    <location>
        <begin position="537"/>
        <end position="547"/>
    </location>
</feature>
<protein>
    <submittedName>
        <fullName evidence="3">Protein FAM53A-like</fullName>
    </submittedName>
</protein>
<feature type="compositionally biased region" description="Basic and acidic residues" evidence="2">
    <location>
        <begin position="548"/>
        <end position="562"/>
    </location>
</feature>
<evidence type="ECO:0000313" key="3">
    <source>
        <dbReference type="EMBL" id="GFS02662.1"/>
    </source>
</evidence>